<dbReference type="CDD" id="cd02219">
    <property type="entry name" value="cupin_YjlB-like"/>
    <property type="match status" value="1"/>
</dbReference>
<name>A3JYG4_SAGS3</name>
<dbReference type="Proteomes" id="UP000005713">
    <property type="component" value="Unassembled WGS sequence"/>
</dbReference>
<feature type="domain" description="Cupin type-2" evidence="1">
    <location>
        <begin position="58"/>
        <end position="112"/>
    </location>
</feature>
<proteinExistence type="predicted"/>
<organism evidence="2 3">
    <name type="scientific">Sagittula stellata (strain ATCC 700073 / DSM 11524 / E-37)</name>
    <dbReference type="NCBI Taxonomy" id="388399"/>
    <lineage>
        <taxon>Bacteria</taxon>
        <taxon>Pseudomonadati</taxon>
        <taxon>Pseudomonadota</taxon>
        <taxon>Alphaproteobacteria</taxon>
        <taxon>Rhodobacterales</taxon>
        <taxon>Roseobacteraceae</taxon>
        <taxon>Sagittula</taxon>
    </lineage>
</organism>
<evidence type="ECO:0000259" key="1">
    <source>
        <dbReference type="Pfam" id="PF07883"/>
    </source>
</evidence>
<sequence>MAEPVITRIALPPTRDIPNNPDLPVVVYGGAFESEGPEATCALLQANGWTGTWVYTVFPYHHFHPDAHEALAVASGTARLQLGGPGGRTVSVQAGDALVLPAGTGHCRVAQSEDFRLCGAYPPGQEGYSTRRTGEMQAGDRASIAAVPLPETDPILGRTGPLRGIWRNVF</sequence>
<comment type="caution">
    <text evidence="2">The sequence shown here is derived from an EMBL/GenBank/DDBJ whole genome shotgun (WGS) entry which is preliminary data.</text>
</comment>
<dbReference type="PANTHER" id="PTHR36448">
    <property type="entry name" value="BLR7373 PROTEIN"/>
    <property type="match status" value="1"/>
</dbReference>
<dbReference type="PANTHER" id="PTHR36448:SF2">
    <property type="entry name" value="CUPIN TYPE-1 DOMAIN-CONTAINING PROTEIN"/>
    <property type="match status" value="1"/>
</dbReference>
<dbReference type="InterPro" id="IPR014710">
    <property type="entry name" value="RmlC-like_jellyroll"/>
</dbReference>
<keyword evidence="3" id="KW-1185">Reference proteome</keyword>
<evidence type="ECO:0000313" key="2">
    <source>
        <dbReference type="EMBL" id="EBA10550.1"/>
    </source>
</evidence>
<dbReference type="Pfam" id="PF07883">
    <property type="entry name" value="Cupin_2"/>
    <property type="match status" value="1"/>
</dbReference>
<dbReference type="OrthoDB" id="9791759at2"/>
<dbReference type="InterPro" id="IPR014500">
    <property type="entry name" value="UCP019307_cupin"/>
</dbReference>
<dbReference type="EMBL" id="AAYA01000001">
    <property type="protein sequence ID" value="EBA10550.1"/>
    <property type="molecule type" value="Genomic_DNA"/>
</dbReference>
<dbReference type="AlphaFoldDB" id="A3JYG4"/>
<dbReference type="SUPFAM" id="SSF51182">
    <property type="entry name" value="RmlC-like cupins"/>
    <property type="match status" value="1"/>
</dbReference>
<dbReference type="RefSeq" id="WP_005855497.1">
    <property type="nucleotide sequence ID" value="NZ_AAYA01000001.1"/>
</dbReference>
<dbReference type="Gene3D" id="2.60.120.10">
    <property type="entry name" value="Jelly Rolls"/>
    <property type="match status" value="1"/>
</dbReference>
<dbReference type="InterPro" id="IPR011051">
    <property type="entry name" value="RmlC_Cupin_sf"/>
</dbReference>
<dbReference type="InterPro" id="IPR047121">
    <property type="entry name" value="YjiB-like"/>
</dbReference>
<accession>A3JYG4</accession>
<dbReference type="PIRSF" id="PIRSF019307">
    <property type="entry name" value="UCP019307"/>
    <property type="match status" value="1"/>
</dbReference>
<dbReference type="InterPro" id="IPR013096">
    <property type="entry name" value="Cupin_2"/>
</dbReference>
<evidence type="ECO:0000313" key="3">
    <source>
        <dbReference type="Proteomes" id="UP000005713"/>
    </source>
</evidence>
<dbReference type="eggNOG" id="COG4297">
    <property type="taxonomic scope" value="Bacteria"/>
</dbReference>
<protein>
    <recommendedName>
        <fullName evidence="1">Cupin type-2 domain-containing protein</fullName>
    </recommendedName>
</protein>
<reference evidence="2 3" key="1">
    <citation type="submission" date="2006-06" db="EMBL/GenBank/DDBJ databases">
        <authorList>
            <person name="Moran M.A."/>
            <person name="Ferriera S."/>
            <person name="Johnson J."/>
            <person name="Kravitz S."/>
            <person name="Beeson K."/>
            <person name="Sutton G."/>
            <person name="Rogers Y.-H."/>
            <person name="Friedman R."/>
            <person name="Frazier M."/>
            <person name="Venter J.C."/>
        </authorList>
    </citation>
    <scope>NUCLEOTIDE SEQUENCE [LARGE SCALE GENOMIC DNA]</scope>
    <source>
        <strain evidence="2 3">E-37</strain>
    </source>
</reference>
<gene>
    <name evidence="2" type="ORF">SSE37_21132</name>
</gene>